<evidence type="ECO:0000313" key="3">
    <source>
        <dbReference type="EMBL" id="KAG9480358.1"/>
    </source>
</evidence>
<feature type="compositionally biased region" description="Basic and acidic residues" evidence="1">
    <location>
        <begin position="138"/>
        <end position="149"/>
    </location>
</feature>
<evidence type="ECO:0000313" key="4">
    <source>
        <dbReference type="Proteomes" id="UP000770717"/>
    </source>
</evidence>
<feature type="chain" id="PRO_5035328305" evidence="2">
    <location>
        <begin position="17"/>
        <end position="170"/>
    </location>
</feature>
<protein>
    <submittedName>
        <fullName evidence="3">Uncharacterized protein</fullName>
    </submittedName>
</protein>
<reference evidence="3" key="1">
    <citation type="thesis" date="2020" institute="ProQuest LLC" country="789 East Eisenhower Parkway, Ann Arbor, MI, USA">
        <title>Comparative Genomics and Chromosome Evolution.</title>
        <authorList>
            <person name="Mudd A.B."/>
        </authorList>
    </citation>
    <scope>NUCLEOTIDE SEQUENCE</scope>
    <source>
        <strain evidence="3">HN-11 Male</strain>
        <tissue evidence="3">Kidney and liver</tissue>
    </source>
</reference>
<keyword evidence="2" id="KW-0732">Signal</keyword>
<feature type="signal peptide" evidence="2">
    <location>
        <begin position="1"/>
        <end position="16"/>
    </location>
</feature>
<keyword evidence="4" id="KW-1185">Reference proteome</keyword>
<name>A0A8J6F439_ELECQ</name>
<proteinExistence type="predicted"/>
<feature type="region of interest" description="Disordered" evidence="1">
    <location>
        <begin position="116"/>
        <end position="170"/>
    </location>
</feature>
<comment type="caution">
    <text evidence="3">The sequence shown here is derived from an EMBL/GenBank/DDBJ whole genome shotgun (WGS) entry which is preliminary data.</text>
</comment>
<accession>A0A8J6F439</accession>
<organism evidence="3 4">
    <name type="scientific">Eleutherodactylus coqui</name>
    <name type="common">Puerto Rican coqui</name>
    <dbReference type="NCBI Taxonomy" id="57060"/>
    <lineage>
        <taxon>Eukaryota</taxon>
        <taxon>Metazoa</taxon>
        <taxon>Chordata</taxon>
        <taxon>Craniata</taxon>
        <taxon>Vertebrata</taxon>
        <taxon>Euteleostomi</taxon>
        <taxon>Amphibia</taxon>
        <taxon>Batrachia</taxon>
        <taxon>Anura</taxon>
        <taxon>Neobatrachia</taxon>
        <taxon>Hyloidea</taxon>
        <taxon>Eleutherodactylidae</taxon>
        <taxon>Eleutherodactylinae</taxon>
        <taxon>Eleutherodactylus</taxon>
        <taxon>Eleutherodactylus</taxon>
    </lineage>
</organism>
<gene>
    <name evidence="3" type="ORF">GDO78_012046</name>
</gene>
<sequence length="170" mass="17683">MPLCLSALWLFHPASNRPPRTDRGSPGSSCCWLGPLRKMAAVAAAPRVPSPGPCRREALYIYLVTRGAAGRLSPLSPSIWSLPHSPSLLGPSAPSSGWRPCQPRRCKSAAGVAMAAGATDSAPGLDPPPFCGGSGGDRPGKSLADRETFSQDGGRSFPRSPPGTSRRGVR</sequence>
<evidence type="ECO:0000256" key="2">
    <source>
        <dbReference type="SAM" id="SignalP"/>
    </source>
</evidence>
<evidence type="ECO:0000256" key="1">
    <source>
        <dbReference type="SAM" id="MobiDB-lite"/>
    </source>
</evidence>
<dbReference type="EMBL" id="WNTK01000007">
    <property type="protein sequence ID" value="KAG9480358.1"/>
    <property type="molecule type" value="Genomic_DNA"/>
</dbReference>
<dbReference type="AlphaFoldDB" id="A0A8J6F439"/>
<dbReference type="Proteomes" id="UP000770717">
    <property type="component" value="Unassembled WGS sequence"/>
</dbReference>